<dbReference type="EMBL" id="JAMYWC010000004">
    <property type="protein sequence ID" value="MCP1173780.1"/>
    <property type="molecule type" value="Genomic_DNA"/>
</dbReference>
<dbReference type="Gene3D" id="3.30.50.20">
    <property type="entry name" value="prophage-derive protein ybcO"/>
    <property type="match status" value="1"/>
</dbReference>
<keyword evidence="2" id="KW-1185">Reference proteome</keyword>
<protein>
    <recommendedName>
        <fullName evidence="3">DUF1364 domain-containing protein</fullName>
    </recommendedName>
</protein>
<gene>
    <name evidence="1" type="ORF">NKG59_15570</name>
</gene>
<dbReference type="AlphaFoldDB" id="A0AA41WYB7"/>
<accession>A0AA41WYB7</accession>
<evidence type="ECO:0008006" key="3">
    <source>
        <dbReference type="Google" id="ProtNLM"/>
    </source>
</evidence>
<reference evidence="2" key="1">
    <citation type="journal article" date="2023" name="Front. Microbiol.">
        <title>Ralstonia chuxiongensis sp. nov., Ralstonia mojiangensis sp. nov., and Ralstonia soli sp. nov., isolated from tobacco fields, are three novel species in the family Burkholderiaceae.</title>
        <authorList>
            <person name="Lu C.H."/>
            <person name="Zhang Y.Y."/>
            <person name="Jiang N."/>
            <person name="Chen W."/>
            <person name="Shao X."/>
            <person name="Zhao Z.M."/>
            <person name="Lu W.L."/>
            <person name="Hu X."/>
            <person name="Xi Y.X."/>
            <person name="Zou S.Y."/>
            <person name="Wei Q.J."/>
            <person name="Lin Z.L."/>
            <person name="Gong L."/>
            <person name="Gai X.T."/>
            <person name="Zhang L.Q."/>
            <person name="Li J.Y."/>
            <person name="Jin Y."/>
            <person name="Xia Z.Y."/>
        </authorList>
    </citation>
    <scope>NUCLEOTIDE SEQUENCE [LARGE SCALE GENOMIC DNA]</scope>
    <source>
        <strain evidence="2">21YRMH01-3</strain>
    </source>
</reference>
<dbReference type="RefSeq" id="WP_253538475.1">
    <property type="nucleotide sequence ID" value="NZ_JAMYWC010000004.1"/>
</dbReference>
<comment type="caution">
    <text evidence="1">The sequence shown here is derived from an EMBL/GenBank/DDBJ whole genome shotgun (WGS) entry which is preliminary data.</text>
</comment>
<proteinExistence type="predicted"/>
<organism evidence="1 2">
    <name type="scientific">Ralstonia chuxiongensis</name>
    <dbReference type="NCBI Taxonomy" id="2957504"/>
    <lineage>
        <taxon>Bacteria</taxon>
        <taxon>Pseudomonadati</taxon>
        <taxon>Pseudomonadota</taxon>
        <taxon>Betaproteobacteria</taxon>
        <taxon>Burkholderiales</taxon>
        <taxon>Burkholderiaceae</taxon>
        <taxon>Ralstonia</taxon>
    </lineage>
</organism>
<evidence type="ECO:0000313" key="2">
    <source>
        <dbReference type="Proteomes" id="UP001162793"/>
    </source>
</evidence>
<name>A0AA41WYB7_9RALS</name>
<sequence length="95" mass="10524">MTYRNRDLLGVVHELECVNCGAHGVQAAHANLQEFGKGMATKASDAAIMSLCPPCHAALDQGKDMTKDERRAMQFECITRTYVRLMERGLIEVAK</sequence>
<evidence type="ECO:0000313" key="1">
    <source>
        <dbReference type="EMBL" id="MCP1173780.1"/>
    </source>
</evidence>
<dbReference type="Proteomes" id="UP001162793">
    <property type="component" value="Unassembled WGS sequence"/>
</dbReference>